<feature type="binding site" evidence="6">
    <location>
        <position position="113"/>
    </location>
    <ligand>
        <name>Mg(2+)</name>
        <dbReference type="ChEBI" id="CHEBI:18420"/>
    </ligand>
</feature>
<dbReference type="Proteomes" id="UP001597469">
    <property type="component" value="Unassembled WGS sequence"/>
</dbReference>
<comment type="subcellular location">
    <subcellularLocation>
        <location evidence="1 6">Cytoplasm</location>
    </subcellularLocation>
</comment>
<dbReference type="GO" id="GO:0043737">
    <property type="term" value="F:deoxyribonuclease V activity"/>
    <property type="evidence" value="ECO:0007669"/>
    <property type="project" value="UniProtKB-EC"/>
</dbReference>
<reference evidence="8" key="1">
    <citation type="journal article" date="2019" name="Int. J. Syst. Evol. Microbiol.">
        <title>The Global Catalogue of Microorganisms (GCM) 10K type strain sequencing project: providing services to taxonomists for standard genome sequencing and annotation.</title>
        <authorList>
            <consortium name="The Broad Institute Genomics Platform"/>
            <consortium name="The Broad Institute Genome Sequencing Center for Infectious Disease"/>
            <person name="Wu L."/>
            <person name="Ma J."/>
        </authorList>
    </citation>
    <scope>NUCLEOTIDE SEQUENCE [LARGE SCALE GENOMIC DNA]</scope>
    <source>
        <strain evidence="8">KCTC 42805</strain>
    </source>
</reference>
<evidence type="ECO:0000313" key="7">
    <source>
        <dbReference type="EMBL" id="MFD2571396.1"/>
    </source>
</evidence>
<keyword evidence="8" id="KW-1185">Reference proteome</keyword>
<evidence type="ECO:0000256" key="1">
    <source>
        <dbReference type="ARBA" id="ARBA00004496"/>
    </source>
</evidence>
<dbReference type="RefSeq" id="WP_381522902.1">
    <property type="nucleotide sequence ID" value="NZ_JBHULN010000006.1"/>
</dbReference>
<evidence type="ECO:0000256" key="3">
    <source>
        <dbReference type="ARBA" id="ARBA00022722"/>
    </source>
</evidence>
<comment type="catalytic activity">
    <reaction evidence="6">
        <text>Endonucleolytic cleavage at apurinic or apyrimidinic sites to products with a 5'-phosphate.</text>
        <dbReference type="EC" id="3.1.21.7"/>
    </reaction>
</comment>
<accession>A0ABW5M4D2</accession>
<evidence type="ECO:0000256" key="5">
    <source>
        <dbReference type="ARBA" id="ARBA00022801"/>
    </source>
</evidence>
<keyword evidence="6" id="KW-0479">Metal-binding</keyword>
<protein>
    <recommendedName>
        <fullName evidence="6">Endonuclease V</fullName>
        <ecNumber evidence="6">3.1.21.7</ecNumber>
    </recommendedName>
    <alternativeName>
        <fullName evidence="6">Deoxyinosine 3'endonuclease</fullName>
    </alternativeName>
    <alternativeName>
        <fullName evidence="6">Deoxyribonuclease V</fullName>
        <shortName evidence="6">DNase V</shortName>
    </alternativeName>
</protein>
<evidence type="ECO:0000313" key="8">
    <source>
        <dbReference type="Proteomes" id="UP001597469"/>
    </source>
</evidence>
<keyword evidence="5 6" id="KW-0378">Hydrolase</keyword>
<name>A0ABW5M4D2_9BACT</name>
<feature type="binding site" evidence="6">
    <location>
        <position position="45"/>
    </location>
    <ligand>
        <name>Mg(2+)</name>
        <dbReference type="ChEBI" id="CHEBI:18420"/>
    </ligand>
</feature>
<keyword evidence="6" id="KW-0460">Magnesium</keyword>
<dbReference type="CDD" id="cd06559">
    <property type="entry name" value="Endonuclease_V"/>
    <property type="match status" value="1"/>
</dbReference>
<keyword evidence="6" id="KW-0227">DNA damage</keyword>
<evidence type="ECO:0000256" key="4">
    <source>
        <dbReference type="ARBA" id="ARBA00022759"/>
    </source>
</evidence>
<keyword evidence="6" id="KW-0234">DNA repair</keyword>
<dbReference type="EMBL" id="JBHULN010000006">
    <property type="protein sequence ID" value="MFD2571396.1"/>
    <property type="molecule type" value="Genomic_DNA"/>
</dbReference>
<gene>
    <name evidence="6 7" type="primary">nfi</name>
    <name evidence="7" type="ORF">ACFSUS_12175</name>
</gene>
<dbReference type="InterPro" id="IPR007581">
    <property type="entry name" value="Endonuclease-V"/>
</dbReference>
<dbReference type="Gene3D" id="3.30.2170.10">
    <property type="entry name" value="archaeoglobus fulgidus dsm 4304 superfamily"/>
    <property type="match status" value="1"/>
</dbReference>
<keyword evidence="4 6" id="KW-0255">Endonuclease</keyword>
<proteinExistence type="inferred from homology"/>
<feature type="site" description="Interaction with target DNA" evidence="6">
    <location>
        <position position="83"/>
    </location>
</feature>
<keyword evidence="2 6" id="KW-0963">Cytoplasm</keyword>
<organism evidence="7 8">
    <name type="scientific">Spirosoma soli</name>
    <dbReference type="NCBI Taxonomy" id="1770529"/>
    <lineage>
        <taxon>Bacteria</taxon>
        <taxon>Pseudomonadati</taxon>
        <taxon>Bacteroidota</taxon>
        <taxon>Cytophagia</taxon>
        <taxon>Cytophagales</taxon>
        <taxon>Cytophagaceae</taxon>
        <taxon>Spirosoma</taxon>
    </lineage>
</organism>
<evidence type="ECO:0000256" key="2">
    <source>
        <dbReference type="ARBA" id="ARBA00022490"/>
    </source>
</evidence>
<comment type="similarity">
    <text evidence="6">Belongs to the endonuclease V family.</text>
</comment>
<comment type="function">
    <text evidence="6">DNA repair enzyme involved in the repair of deaminated bases. Selectively cleaves double-stranded DNA at the second phosphodiester bond 3' to a deoxyinosine leaving behind the intact lesion on the nicked DNA.</text>
</comment>
<evidence type="ECO:0000256" key="6">
    <source>
        <dbReference type="HAMAP-Rule" id="MF_00801"/>
    </source>
</evidence>
<comment type="cofactor">
    <cofactor evidence="6">
        <name>Mg(2+)</name>
        <dbReference type="ChEBI" id="CHEBI:18420"/>
    </cofactor>
</comment>
<dbReference type="PANTHER" id="PTHR28511">
    <property type="entry name" value="ENDONUCLEASE V"/>
    <property type="match status" value="1"/>
</dbReference>
<dbReference type="HAMAP" id="MF_00801">
    <property type="entry name" value="Endonuclease_5"/>
    <property type="match status" value="1"/>
</dbReference>
<dbReference type="EC" id="3.1.21.7" evidence="6"/>
<dbReference type="Pfam" id="PF04493">
    <property type="entry name" value="Endonuclease_5"/>
    <property type="match status" value="1"/>
</dbReference>
<dbReference type="PANTHER" id="PTHR28511:SF1">
    <property type="entry name" value="ENDONUCLEASE V"/>
    <property type="match status" value="1"/>
</dbReference>
<dbReference type="NCBIfam" id="NF008629">
    <property type="entry name" value="PRK11617.1"/>
    <property type="match status" value="1"/>
</dbReference>
<sequence>MATYKPLHDWTNISPTDAVALQQQLRSQIRIEPLTATPQTIAGCDISFNKFEETVYAGIVVLNLETLETIEEVGVISSATFPYVPGLLSFREIPSLLEAWQKLKTEPDVVMFDGQGIAHPRRIGIASHGGLFLNRPTFGCAKSVLVGKYEEPAPERGSWSPMTHYKDVVGAALRTKNKVNPVYVSPGHLIDLETAINLTLRCDGGRRGYGYRIPEPTRRTHNLVNALRRGERKAD</sequence>
<keyword evidence="3 6" id="KW-0540">Nuclease</keyword>
<comment type="caution">
    <text evidence="7">The sequence shown here is derived from an EMBL/GenBank/DDBJ whole genome shotgun (WGS) entry which is preliminary data.</text>
</comment>